<dbReference type="Gene3D" id="3.40.960.10">
    <property type="entry name" value="VSR Endonuclease"/>
    <property type="match status" value="1"/>
</dbReference>
<proteinExistence type="predicted"/>
<keyword evidence="2" id="KW-1185">Reference proteome</keyword>
<protein>
    <recommendedName>
        <fullName evidence="3">DUF559 domain-containing protein</fullName>
    </recommendedName>
</protein>
<dbReference type="AlphaFoldDB" id="A0A316A6T1"/>
<reference evidence="1 2" key="1">
    <citation type="submission" date="2018-03" db="EMBL/GenBank/DDBJ databases">
        <title>Genomic Encyclopedia of Archaeal and Bacterial Type Strains, Phase II (KMG-II): from individual species to whole genera.</title>
        <authorList>
            <person name="Goeker M."/>
        </authorList>
    </citation>
    <scope>NUCLEOTIDE SEQUENCE [LARGE SCALE GENOMIC DNA]</scope>
    <source>
        <strain evidence="1 2">DSM 44889</strain>
    </source>
</reference>
<evidence type="ECO:0000313" key="1">
    <source>
        <dbReference type="EMBL" id="PWJ52938.1"/>
    </source>
</evidence>
<sequence length="72" mass="8514">MVWLEQRVVVEYDGDIHRLKGKAQWRHDEDKRTRLRESGWTVVVLVGGSLDRHRPWVREETVARVRHALSGV</sequence>
<dbReference type="EMBL" id="QGDQ01000016">
    <property type="protein sequence ID" value="PWJ52938.1"/>
    <property type="molecule type" value="Genomic_DNA"/>
</dbReference>
<organism evidence="1 2">
    <name type="scientific">Quadrisphaera granulorum</name>
    <dbReference type="NCBI Taxonomy" id="317664"/>
    <lineage>
        <taxon>Bacteria</taxon>
        <taxon>Bacillati</taxon>
        <taxon>Actinomycetota</taxon>
        <taxon>Actinomycetes</taxon>
        <taxon>Kineosporiales</taxon>
        <taxon>Kineosporiaceae</taxon>
        <taxon>Quadrisphaera</taxon>
    </lineage>
</organism>
<evidence type="ECO:0008006" key="3">
    <source>
        <dbReference type="Google" id="ProtNLM"/>
    </source>
</evidence>
<dbReference type="Proteomes" id="UP000245469">
    <property type="component" value="Unassembled WGS sequence"/>
</dbReference>
<comment type="caution">
    <text evidence="1">The sequence shown here is derived from an EMBL/GenBank/DDBJ whole genome shotgun (WGS) entry which is preliminary data.</text>
</comment>
<accession>A0A316A6T1</accession>
<gene>
    <name evidence="1" type="ORF">BXY45_11674</name>
</gene>
<dbReference type="OrthoDB" id="3234479at2"/>
<evidence type="ECO:0000313" key="2">
    <source>
        <dbReference type="Proteomes" id="UP000245469"/>
    </source>
</evidence>
<name>A0A316A6T1_9ACTN</name>